<dbReference type="RefSeq" id="WP_176267997.1">
    <property type="nucleotide sequence ID" value="NZ_JABWGV010000004.1"/>
</dbReference>
<feature type="region of interest" description="Disordered" evidence="5">
    <location>
        <begin position="49"/>
        <end position="144"/>
    </location>
</feature>
<keyword evidence="2 6" id="KW-0812">Transmembrane</keyword>
<dbReference type="InterPro" id="IPR006260">
    <property type="entry name" value="TonB/TolA_C"/>
</dbReference>
<keyword evidence="9" id="KW-1185">Reference proteome</keyword>
<dbReference type="Pfam" id="PF03544">
    <property type="entry name" value="TonB_C"/>
    <property type="match status" value="1"/>
</dbReference>
<evidence type="ECO:0000256" key="2">
    <source>
        <dbReference type="ARBA" id="ARBA00022692"/>
    </source>
</evidence>
<protein>
    <submittedName>
        <fullName evidence="8">TonB family protein</fullName>
    </submittedName>
</protein>
<dbReference type="SUPFAM" id="SSF74653">
    <property type="entry name" value="TolA/TonB C-terminal domain"/>
    <property type="match status" value="1"/>
</dbReference>
<reference evidence="8 9" key="1">
    <citation type="submission" date="2020-06" db="EMBL/GenBank/DDBJ databases">
        <title>Altererythrobacter sp. HHU K3-1.</title>
        <authorList>
            <person name="Zhang D."/>
            <person name="Xue H."/>
        </authorList>
    </citation>
    <scope>NUCLEOTIDE SEQUENCE [LARGE SCALE GENOMIC DNA]</scope>
    <source>
        <strain evidence="8 9">HHU K3-1</strain>
    </source>
</reference>
<gene>
    <name evidence="8" type="ORF">HUV48_11825</name>
</gene>
<dbReference type="AlphaFoldDB" id="A0A850H5C2"/>
<feature type="compositionally biased region" description="Pro residues" evidence="5">
    <location>
        <begin position="112"/>
        <end position="130"/>
    </location>
</feature>
<dbReference type="Gene3D" id="3.30.1150.10">
    <property type="match status" value="1"/>
</dbReference>
<evidence type="ECO:0000313" key="9">
    <source>
        <dbReference type="Proteomes" id="UP000561438"/>
    </source>
</evidence>
<dbReference type="GO" id="GO:0016020">
    <property type="term" value="C:membrane"/>
    <property type="evidence" value="ECO:0007669"/>
    <property type="project" value="UniProtKB-SubCell"/>
</dbReference>
<keyword evidence="4 6" id="KW-0472">Membrane</keyword>
<feature type="compositionally biased region" description="Pro residues" evidence="5">
    <location>
        <begin position="73"/>
        <end position="91"/>
    </location>
</feature>
<name>A0A850H5C2_9SPHN</name>
<evidence type="ECO:0000259" key="7">
    <source>
        <dbReference type="PROSITE" id="PS52015"/>
    </source>
</evidence>
<feature type="transmembrane region" description="Helical" evidence="6">
    <location>
        <begin position="15"/>
        <end position="38"/>
    </location>
</feature>
<feature type="compositionally biased region" description="Pro residues" evidence="5">
    <location>
        <begin position="54"/>
        <end position="65"/>
    </location>
</feature>
<comment type="caution">
    <text evidence="8">The sequence shown here is derived from an EMBL/GenBank/DDBJ whole genome shotgun (WGS) entry which is preliminary data.</text>
</comment>
<feature type="domain" description="TonB C-terminal" evidence="7">
    <location>
        <begin position="136"/>
        <end position="229"/>
    </location>
</feature>
<proteinExistence type="predicted"/>
<dbReference type="PROSITE" id="PS52015">
    <property type="entry name" value="TONB_CTD"/>
    <property type="match status" value="1"/>
</dbReference>
<keyword evidence="3 6" id="KW-1133">Transmembrane helix</keyword>
<dbReference type="NCBIfam" id="TIGR01352">
    <property type="entry name" value="tonB_Cterm"/>
    <property type="match status" value="1"/>
</dbReference>
<dbReference type="GO" id="GO:0055085">
    <property type="term" value="P:transmembrane transport"/>
    <property type="evidence" value="ECO:0007669"/>
    <property type="project" value="InterPro"/>
</dbReference>
<dbReference type="EMBL" id="JABWGV010000004">
    <property type="protein sequence ID" value="NVD45697.1"/>
    <property type="molecule type" value="Genomic_DNA"/>
</dbReference>
<evidence type="ECO:0000256" key="5">
    <source>
        <dbReference type="SAM" id="MobiDB-lite"/>
    </source>
</evidence>
<evidence type="ECO:0000256" key="3">
    <source>
        <dbReference type="ARBA" id="ARBA00022989"/>
    </source>
</evidence>
<sequence>MSYTNQKTRQNPGTIAAVVAIHAVIGYGLVTGLAGGVFEEIAKKTMTTYDVNNVPPPPPPEPMPEPRSDPAPSAAPPTYVPPVPSPLPPRNAPIIDSTDVLPTPGPIIRVPTPGPVLTPSPTPRPEPKPAFSPQAAAPSNNPGAWVTTNDYKSAWIRREMVGTARFRLDIAANGRVDNCTITSSTGHATLDAATCELVTKRARFDAAKGTDGKATAGSYSSAVRWELPR</sequence>
<organism evidence="8 9">
    <name type="scientific">Qipengyuania atrilutea</name>
    <dbReference type="NCBI Taxonomy" id="2744473"/>
    <lineage>
        <taxon>Bacteria</taxon>
        <taxon>Pseudomonadati</taxon>
        <taxon>Pseudomonadota</taxon>
        <taxon>Alphaproteobacteria</taxon>
        <taxon>Sphingomonadales</taxon>
        <taxon>Erythrobacteraceae</taxon>
        <taxon>Qipengyuania</taxon>
    </lineage>
</organism>
<evidence type="ECO:0000256" key="4">
    <source>
        <dbReference type="ARBA" id="ARBA00023136"/>
    </source>
</evidence>
<evidence type="ECO:0000256" key="1">
    <source>
        <dbReference type="ARBA" id="ARBA00004167"/>
    </source>
</evidence>
<evidence type="ECO:0000256" key="6">
    <source>
        <dbReference type="SAM" id="Phobius"/>
    </source>
</evidence>
<dbReference type="Proteomes" id="UP000561438">
    <property type="component" value="Unassembled WGS sequence"/>
</dbReference>
<accession>A0A850H5C2</accession>
<dbReference type="InterPro" id="IPR037682">
    <property type="entry name" value="TonB_C"/>
</dbReference>
<evidence type="ECO:0000313" key="8">
    <source>
        <dbReference type="EMBL" id="NVD45697.1"/>
    </source>
</evidence>
<comment type="subcellular location">
    <subcellularLocation>
        <location evidence="1">Membrane</location>
        <topology evidence="1">Single-pass membrane protein</topology>
    </subcellularLocation>
</comment>